<dbReference type="Pfam" id="PF24850">
    <property type="entry name" value="CC_BshC"/>
    <property type="match status" value="1"/>
</dbReference>
<dbReference type="InterPro" id="IPR055398">
    <property type="entry name" value="Rossmann-like_BshC"/>
</dbReference>
<comment type="caution">
    <text evidence="5">The sequence shown here is derived from an EMBL/GenBank/DDBJ whole genome shotgun (WGS) entry which is preliminary data.</text>
</comment>
<comment type="function">
    <text evidence="2">Involved in bacillithiol (BSH) biosynthesis. May catalyze the last step of the pathway, the addition of cysteine to glucosamine malate (GlcN-Mal) to generate BSH.</text>
</comment>
<keyword evidence="6" id="KW-1185">Reference proteome</keyword>
<dbReference type="PIRSF" id="PIRSF012535">
    <property type="entry name" value="UCP012535"/>
    <property type="match status" value="1"/>
</dbReference>
<evidence type="ECO:0000259" key="4">
    <source>
        <dbReference type="Pfam" id="PF24850"/>
    </source>
</evidence>
<dbReference type="Pfam" id="PF10079">
    <property type="entry name" value="Rossmann-like_BshC"/>
    <property type="match status" value="1"/>
</dbReference>
<dbReference type="EMBL" id="PDOE01000001">
    <property type="protein sequence ID" value="RKL68900.1"/>
    <property type="molecule type" value="Genomic_DNA"/>
</dbReference>
<evidence type="ECO:0000313" key="5">
    <source>
        <dbReference type="EMBL" id="RKL68900.1"/>
    </source>
</evidence>
<evidence type="ECO:0000256" key="1">
    <source>
        <dbReference type="ARBA" id="ARBA00022598"/>
    </source>
</evidence>
<dbReference type="HAMAP" id="MF_01867">
    <property type="entry name" value="BshC"/>
    <property type="match status" value="1"/>
</dbReference>
<feature type="domain" description="Bacillithiol biosynthesis BshC C-terminal coiled-coil" evidence="4">
    <location>
        <begin position="381"/>
        <end position="530"/>
    </location>
</feature>
<dbReference type="InterPro" id="IPR011199">
    <property type="entry name" value="Bacillithiol_biosynth_BshC"/>
</dbReference>
<evidence type="ECO:0000259" key="3">
    <source>
        <dbReference type="Pfam" id="PF10079"/>
    </source>
</evidence>
<protein>
    <recommendedName>
        <fullName evidence="2">Putative cysteine ligase BshC</fullName>
        <ecNumber evidence="2">6.-.-.-</ecNumber>
    </recommendedName>
</protein>
<gene>
    <name evidence="2 5" type="primary">bshC</name>
    <name evidence="5" type="ORF">CR203_02345</name>
</gene>
<organism evidence="5 6">
    <name type="scientific">Salipaludibacillus neizhouensis</name>
    <dbReference type="NCBI Taxonomy" id="885475"/>
    <lineage>
        <taxon>Bacteria</taxon>
        <taxon>Bacillati</taxon>
        <taxon>Bacillota</taxon>
        <taxon>Bacilli</taxon>
        <taxon>Bacillales</taxon>
        <taxon>Bacillaceae</taxon>
    </lineage>
</organism>
<evidence type="ECO:0000256" key="2">
    <source>
        <dbReference type="HAMAP-Rule" id="MF_01867"/>
    </source>
</evidence>
<accession>A0A3A9KDS6</accession>
<dbReference type="NCBIfam" id="TIGR03998">
    <property type="entry name" value="thiol_BshC"/>
    <property type="match status" value="1"/>
</dbReference>
<dbReference type="OrthoDB" id="9765151at2"/>
<dbReference type="AlphaFoldDB" id="A0A3A9KDS6"/>
<dbReference type="Proteomes" id="UP000281498">
    <property type="component" value="Unassembled WGS sequence"/>
</dbReference>
<feature type="domain" description="Bacillithiol biosynthesis BshC N-terminal Rossmann-like" evidence="3">
    <location>
        <begin position="1"/>
        <end position="378"/>
    </location>
</feature>
<name>A0A3A9KDS6_9BACI</name>
<comment type="similarity">
    <text evidence="2">Belongs to the BshC family.</text>
</comment>
<sequence>MEMKITNTHESGSFIHKYLNNNRNALSFFDYDLSSKSQRSRYDELMKMSFQREELVQALTSYNKKYNAYPRTFAQIERLKQKESVVVVGGQQAGLLTGPIYTVNKILSILIEARNLEESLSSPVIPIFWIAGEDHDIDEVNHTFFTDGKETKKIKITERNDLKQPVSERIIDQEEAKKLVKDAFQFLPETEHTACLYKKLLEDIEQGNTYSEWCAKLLSRLFADTGLVLMDAADPQIRQIEQPYFQEMIRKNDPIRASFLEQAREMKAADFGEPITIDQQNAHLFFHEEKQRFLLERLEDGNYQEKEGSRKWSEDEMLEAVTTGKLALSNNVVTRPLMQDLLLPVHTFIAGPGELKYWGTLKQVFHSFDRCMPLVKPRYHITYLSRRSEKTIRRYQLDTKKITFEGTQQKREQIINDGKAVDDVKVFKKAKKRLAKFEDKLEEGISPLGKGALLLHDQFRLKMKEQLKVYEKEISHFVESTQRIHLQRLLCLEVEVRPNGNWQERHLNIFPFLNLYGEDLVKNTFNEMLDHRKLLETGHHLYLTM</sequence>
<evidence type="ECO:0000313" key="6">
    <source>
        <dbReference type="Proteomes" id="UP000281498"/>
    </source>
</evidence>
<dbReference type="EC" id="6.-.-.-" evidence="2"/>
<reference evidence="5 6" key="1">
    <citation type="submission" date="2017-10" db="EMBL/GenBank/DDBJ databases">
        <title>Bacillus sp. nov., a halophilic bacterium isolated from a Keqin Lake.</title>
        <authorList>
            <person name="Wang H."/>
        </authorList>
    </citation>
    <scope>NUCLEOTIDE SEQUENCE [LARGE SCALE GENOMIC DNA]</scope>
    <source>
        <strain evidence="5 6">KCTC 13187</strain>
    </source>
</reference>
<dbReference type="RefSeq" id="WP_110936461.1">
    <property type="nucleotide sequence ID" value="NZ_KZ614146.1"/>
</dbReference>
<proteinExistence type="inferred from homology"/>
<dbReference type="GO" id="GO:0016874">
    <property type="term" value="F:ligase activity"/>
    <property type="evidence" value="ECO:0007669"/>
    <property type="project" value="UniProtKB-UniRule"/>
</dbReference>
<dbReference type="InterPro" id="IPR055399">
    <property type="entry name" value="CC_BshC"/>
</dbReference>
<keyword evidence="1 2" id="KW-0436">Ligase</keyword>